<evidence type="ECO:0000256" key="6">
    <source>
        <dbReference type="SAM" id="SignalP"/>
    </source>
</evidence>
<organism evidence="8 9">
    <name type="scientific">Megalops atlanticus</name>
    <name type="common">Tarpon</name>
    <name type="synonym">Clupea gigantea</name>
    <dbReference type="NCBI Taxonomy" id="7932"/>
    <lineage>
        <taxon>Eukaryota</taxon>
        <taxon>Metazoa</taxon>
        <taxon>Chordata</taxon>
        <taxon>Craniata</taxon>
        <taxon>Vertebrata</taxon>
        <taxon>Euteleostomi</taxon>
        <taxon>Actinopterygii</taxon>
        <taxon>Neopterygii</taxon>
        <taxon>Teleostei</taxon>
        <taxon>Elopiformes</taxon>
        <taxon>Megalopidae</taxon>
        <taxon>Megalops</taxon>
    </lineage>
</organism>
<dbReference type="PROSITE" id="PS50835">
    <property type="entry name" value="IG_LIKE"/>
    <property type="match status" value="2"/>
</dbReference>
<dbReference type="CDD" id="cd00096">
    <property type="entry name" value="Ig"/>
    <property type="match status" value="1"/>
</dbReference>
<feature type="signal peptide" evidence="6">
    <location>
        <begin position="1"/>
        <end position="22"/>
    </location>
</feature>
<dbReference type="InterPro" id="IPR036179">
    <property type="entry name" value="Ig-like_dom_sf"/>
</dbReference>
<evidence type="ECO:0000256" key="5">
    <source>
        <dbReference type="SAM" id="Phobius"/>
    </source>
</evidence>
<dbReference type="InterPro" id="IPR003989">
    <property type="entry name" value="VCAM-1"/>
</dbReference>
<evidence type="ECO:0000256" key="1">
    <source>
        <dbReference type="ARBA" id="ARBA00040106"/>
    </source>
</evidence>
<feature type="transmembrane region" description="Helical" evidence="5">
    <location>
        <begin position="323"/>
        <end position="350"/>
    </location>
</feature>
<gene>
    <name evidence="8" type="ORF">MATL_G00126620</name>
</gene>
<dbReference type="SMART" id="SM00408">
    <property type="entry name" value="IGc2"/>
    <property type="match status" value="2"/>
</dbReference>
<dbReference type="InterPro" id="IPR013783">
    <property type="entry name" value="Ig-like_fold"/>
</dbReference>
<keyword evidence="5" id="KW-0472">Membrane</keyword>
<feature type="chain" id="PRO_5039227268" description="B-cell receptor CD22" evidence="6">
    <location>
        <begin position="23"/>
        <end position="434"/>
    </location>
</feature>
<accession>A0A9D3T6Q4</accession>
<dbReference type="PANTHER" id="PTHR46013:SF4">
    <property type="entry name" value="B-CELL RECEPTOR CD22-RELATED"/>
    <property type="match status" value="1"/>
</dbReference>
<dbReference type="InterPro" id="IPR003598">
    <property type="entry name" value="Ig_sub2"/>
</dbReference>
<keyword evidence="6" id="KW-0732">Signal</keyword>
<comment type="function">
    <text evidence="3">Most highly expressed siglec (sialic acid-binding immunoglobulin-like lectin) on B-cells that plays a role in various aspects of B-cell biology including differentiation, antigen presentation, and trafficking to bone marrow. Binds to alpha 2,6-linked sialic acid residues of surface molecules such as CD22 itself, CD45 and IgM in a cis configuration. Can also bind to ligands on other cells as an adhesion molecule in a trans configuration. Acts as an inhibitory coreceptor on the surface of B-cells and inhibits B-cell receptor induced signaling, characterized by inhibition of the calcium mobilization and cellular activation. Mechanistically, the immunoreceptor tyrosine-based inhibitory motif domain is phosphorylated by the Src kinase LYN, which in turn leads to the recruitment of the protein tyrosine phosphatase 1/PTPN6, leading to the negative regulation of BCR signaling. If this negative signaling from is of sufficient strength, apoptosis of the B-cell can be induced.</text>
</comment>
<evidence type="ECO:0000259" key="7">
    <source>
        <dbReference type="PROSITE" id="PS50835"/>
    </source>
</evidence>
<evidence type="ECO:0000313" key="9">
    <source>
        <dbReference type="Proteomes" id="UP001046870"/>
    </source>
</evidence>
<evidence type="ECO:0000256" key="2">
    <source>
        <dbReference type="ARBA" id="ARBA00041781"/>
    </source>
</evidence>
<dbReference type="PANTHER" id="PTHR46013">
    <property type="entry name" value="VASCULAR CELL ADHESION MOLECULE 1"/>
    <property type="match status" value="1"/>
</dbReference>
<dbReference type="GO" id="GO:0016020">
    <property type="term" value="C:membrane"/>
    <property type="evidence" value="ECO:0007669"/>
    <property type="project" value="InterPro"/>
</dbReference>
<comment type="subunit">
    <text evidence="4">Predominantly monomer of isoform CD22-beta. Also found as heterodimer of isoform CD22-beta and a shorter isoform. Interacts with PTPN6/SHP-1, LYN, SYK, PIK3R1/PIK3R2 and PLCG1 upon phosphorylation. Interacts with GRB2, INPP5D and SHC1 upon phosphorylation. May form a complex with INPP5D/SHIP, GRB2 and SHC1.</text>
</comment>
<dbReference type="AlphaFoldDB" id="A0A9D3T6Q4"/>
<keyword evidence="5" id="KW-1133">Transmembrane helix</keyword>
<proteinExistence type="predicted"/>
<sequence length="434" mass="48384">MEARDTLHFWGLTLVILPGVLGGEWAVWYPEKHICAVRRSTVIIPCSYDHPDKYGKTLKVQRTMWCHAHENCIDTKYVCHSDNKNISPEFKDRAECLVKEQKNCTLKINDIKGKDSGNYKFRFETNKHGQIWTGHPGVDLQVSELQVEMTSSKGNEPREGSFVSLNCNTKSCSLTQQEITWYKNSMLLPGTNATLHFNNVSYLHSGNYSCALKDNINTSSPQVILDVQYPPRNTSVSVSSYGDIVEGSSVTLTCSSNANPPVQRYTWFKNNASVTSEGGSGQSYSITNVTSEDSGQYHCEVINKHGAENSTAVTLTVAVKAKYYGPTVIIVVGTVLAVLALILIIFIYAVRRKAGAQREEGCRGVGPKAAVDNIYASTAEFNLPYTEHCEQNFSSQEEEISYATVNFKRQRSKRSSLRQERPEDVAIIYSTVRA</sequence>
<dbReference type="OrthoDB" id="9448246at2759"/>
<dbReference type="SUPFAM" id="SSF48726">
    <property type="entry name" value="Immunoglobulin"/>
    <property type="match status" value="3"/>
</dbReference>
<comment type="caution">
    <text evidence="8">The sequence shown here is derived from an EMBL/GenBank/DDBJ whole genome shotgun (WGS) entry which is preliminary data.</text>
</comment>
<dbReference type="Pfam" id="PF13895">
    <property type="entry name" value="Ig_2"/>
    <property type="match status" value="2"/>
</dbReference>
<dbReference type="GO" id="GO:0098609">
    <property type="term" value="P:cell-cell adhesion"/>
    <property type="evidence" value="ECO:0007669"/>
    <property type="project" value="InterPro"/>
</dbReference>
<name>A0A9D3T6Q4_MEGAT</name>
<keyword evidence="5" id="KW-0812">Transmembrane</keyword>
<dbReference type="SMART" id="SM00409">
    <property type="entry name" value="IG"/>
    <property type="match status" value="3"/>
</dbReference>
<dbReference type="EMBL" id="JAFDVH010000010">
    <property type="protein sequence ID" value="KAG7469219.1"/>
    <property type="molecule type" value="Genomic_DNA"/>
</dbReference>
<dbReference type="Proteomes" id="UP001046870">
    <property type="component" value="Chromosome 10"/>
</dbReference>
<dbReference type="Gene3D" id="2.60.40.10">
    <property type="entry name" value="Immunoglobulins"/>
    <property type="match status" value="3"/>
</dbReference>
<dbReference type="PRINTS" id="PR01474">
    <property type="entry name" value="VCAM1"/>
</dbReference>
<dbReference type="InterPro" id="IPR056386">
    <property type="entry name" value="Ig_CD22"/>
</dbReference>
<protein>
    <recommendedName>
        <fullName evidence="1">B-cell receptor CD22</fullName>
    </recommendedName>
    <alternativeName>
        <fullName evidence="2">Sialic acid-binding Ig-like lectin 2</fullName>
    </alternativeName>
</protein>
<dbReference type="Pfam" id="PF24518">
    <property type="entry name" value="Ig_CD22"/>
    <property type="match status" value="1"/>
</dbReference>
<feature type="domain" description="Ig-like" evidence="7">
    <location>
        <begin position="136"/>
        <end position="226"/>
    </location>
</feature>
<feature type="domain" description="Ig-like" evidence="7">
    <location>
        <begin position="231"/>
        <end position="316"/>
    </location>
</feature>
<evidence type="ECO:0000313" key="8">
    <source>
        <dbReference type="EMBL" id="KAG7469219.1"/>
    </source>
</evidence>
<dbReference type="InterPro" id="IPR003599">
    <property type="entry name" value="Ig_sub"/>
</dbReference>
<keyword evidence="9" id="KW-1185">Reference proteome</keyword>
<reference evidence="8" key="1">
    <citation type="submission" date="2021-01" db="EMBL/GenBank/DDBJ databases">
        <authorList>
            <person name="Zahm M."/>
            <person name="Roques C."/>
            <person name="Cabau C."/>
            <person name="Klopp C."/>
            <person name="Donnadieu C."/>
            <person name="Jouanno E."/>
            <person name="Lampietro C."/>
            <person name="Louis A."/>
            <person name="Herpin A."/>
            <person name="Echchiki A."/>
            <person name="Berthelot C."/>
            <person name="Parey E."/>
            <person name="Roest-Crollius H."/>
            <person name="Braasch I."/>
            <person name="Postlethwait J."/>
            <person name="Bobe J."/>
            <person name="Montfort J."/>
            <person name="Bouchez O."/>
            <person name="Begum T."/>
            <person name="Mejri S."/>
            <person name="Adams A."/>
            <person name="Chen W.-J."/>
            <person name="Guiguen Y."/>
        </authorList>
    </citation>
    <scope>NUCLEOTIDE SEQUENCE</scope>
    <source>
        <strain evidence="8">YG-15Mar2019-1</strain>
        <tissue evidence="8">Brain</tissue>
    </source>
</reference>
<evidence type="ECO:0000256" key="4">
    <source>
        <dbReference type="ARBA" id="ARBA00046458"/>
    </source>
</evidence>
<dbReference type="InterPro" id="IPR007110">
    <property type="entry name" value="Ig-like_dom"/>
</dbReference>
<evidence type="ECO:0000256" key="3">
    <source>
        <dbReference type="ARBA" id="ARBA00045430"/>
    </source>
</evidence>